<proteinExistence type="predicted"/>
<name>A0ABT9VJ89_9BACI</name>
<dbReference type="Pfam" id="PF12732">
    <property type="entry name" value="YtxH"/>
    <property type="match status" value="1"/>
</dbReference>
<keyword evidence="1" id="KW-1133">Transmembrane helix</keyword>
<dbReference type="Proteomes" id="UP001225646">
    <property type="component" value="Unassembled WGS sequence"/>
</dbReference>
<evidence type="ECO:0000313" key="2">
    <source>
        <dbReference type="EMBL" id="MDQ0161035.1"/>
    </source>
</evidence>
<keyword evidence="1" id="KW-0472">Membrane</keyword>
<dbReference type="PANTHER" id="PTHR35792">
    <property type="entry name" value="GENERAL STRESS PROTEIN"/>
    <property type="match status" value="1"/>
</dbReference>
<accession>A0ABT9VJ89</accession>
<keyword evidence="1" id="KW-0812">Transmembrane</keyword>
<comment type="caution">
    <text evidence="2">The sequence shown here is derived from an EMBL/GenBank/DDBJ whole genome shotgun (WGS) entry which is preliminary data.</text>
</comment>
<dbReference type="PANTHER" id="PTHR35792:SF1">
    <property type="entry name" value="SLL0268 PROTEIN"/>
    <property type="match status" value="1"/>
</dbReference>
<dbReference type="RefSeq" id="WP_419150963.1">
    <property type="nucleotide sequence ID" value="NZ_JAUSTR010000001.1"/>
</dbReference>
<protein>
    <submittedName>
        <fullName evidence="2">Gas vesicle protein</fullName>
    </submittedName>
</protein>
<organism evidence="2 3">
    <name type="scientific">Aeribacillus alveayuensis</name>
    <dbReference type="NCBI Taxonomy" id="279215"/>
    <lineage>
        <taxon>Bacteria</taxon>
        <taxon>Bacillati</taxon>
        <taxon>Bacillota</taxon>
        <taxon>Bacilli</taxon>
        <taxon>Bacillales</taxon>
        <taxon>Bacillaceae</taxon>
        <taxon>Aeribacillus</taxon>
    </lineage>
</organism>
<reference evidence="2 3" key="1">
    <citation type="submission" date="2023-07" db="EMBL/GenBank/DDBJ databases">
        <title>Genomic Encyclopedia of Type Strains, Phase IV (KMG-IV): sequencing the most valuable type-strain genomes for metagenomic binning, comparative biology and taxonomic classification.</title>
        <authorList>
            <person name="Goeker M."/>
        </authorList>
    </citation>
    <scope>NUCLEOTIDE SEQUENCE [LARGE SCALE GENOMIC DNA]</scope>
    <source>
        <strain evidence="2 3">DSM 19092</strain>
    </source>
</reference>
<dbReference type="EMBL" id="JAUSTR010000001">
    <property type="protein sequence ID" value="MDQ0161035.1"/>
    <property type="molecule type" value="Genomic_DNA"/>
</dbReference>
<dbReference type="InterPro" id="IPR024623">
    <property type="entry name" value="YtxH"/>
</dbReference>
<feature type="transmembrane region" description="Helical" evidence="1">
    <location>
        <begin position="12"/>
        <end position="29"/>
    </location>
</feature>
<sequence>MNDQKNGKNFLFGVLFGGIIGALIALFFSPKSRYKLREDFNQQFCVAKEKTSKMTEDVYEKGTQFISLAKEKSTTASNLFNKVKEMSNHSEKALNVKEEDEKILENSYNEGQQFMEKS</sequence>
<keyword evidence="3" id="KW-1185">Reference proteome</keyword>
<dbReference type="InterPro" id="IPR052928">
    <property type="entry name" value="Desiccation-related_membrane"/>
</dbReference>
<evidence type="ECO:0000313" key="3">
    <source>
        <dbReference type="Proteomes" id="UP001225646"/>
    </source>
</evidence>
<gene>
    <name evidence="2" type="ORF">J2S06_000105</name>
</gene>
<evidence type="ECO:0000256" key="1">
    <source>
        <dbReference type="SAM" id="Phobius"/>
    </source>
</evidence>